<dbReference type="Proteomes" id="UP001153269">
    <property type="component" value="Unassembled WGS sequence"/>
</dbReference>
<evidence type="ECO:0000313" key="2">
    <source>
        <dbReference type="EMBL" id="CAB1433174.1"/>
    </source>
</evidence>
<reference evidence="2" key="1">
    <citation type="submission" date="2020-03" db="EMBL/GenBank/DDBJ databases">
        <authorList>
            <person name="Weist P."/>
        </authorList>
    </citation>
    <scope>NUCLEOTIDE SEQUENCE</scope>
</reference>
<name>A0A9N7YQQ6_PLEPL</name>
<feature type="region of interest" description="Disordered" evidence="1">
    <location>
        <begin position="51"/>
        <end position="85"/>
    </location>
</feature>
<evidence type="ECO:0000313" key="3">
    <source>
        <dbReference type="Proteomes" id="UP001153269"/>
    </source>
</evidence>
<proteinExistence type="predicted"/>
<keyword evidence="3" id="KW-1185">Reference proteome</keyword>
<gene>
    <name evidence="2" type="ORF">PLEPLA_LOCUS21262</name>
</gene>
<comment type="caution">
    <text evidence="2">The sequence shown here is derived from an EMBL/GenBank/DDBJ whole genome shotgun (WGS) entry which is preliminary data.</text>
</comment>
<accession>A0A9N7YQQ6</accession>
<sequence>MLWWRTEVRHLVCRLDLRILGLRKKGGKTQENTSDAPVYNQGWRTVAEHLPPQLGPVRLSPVPTVQHSTGRDTTETPGGPRTECSASPRHYHLQMQPVVQRHGSLPLSKLHKNNRAQKRYHVTRDWMSETM</sequence>
<dbReference type="EMBL" id="CADEAL010001531">
    <property type="protein sequence ID" value="CAB1433174.1"/>
    <property type="molecule type" value="Genomic_DNA"/>
</dbReference>
<evidence type="ECO:0000256" key="1">
    <source>
        <dbReference type="SAM" id="MobiDB-lite"/>
    </source>
</evidence>
<dbReference type="AlphaFoldDB" id="A0A9N7YQQ6"/>
<organism evidence="2 3">
    <name type="scientific">Pleuronectes platessa</name>
    <name type="common">European plaice</name>
    <dbReference type="NCBI Taxonomy" id="8262"/>
    <lineage>
        <taxon>Eukaryota</taxon>
        <taxon>Metazoa</taxon>
        <taxon>Chordata</taxon>
        <taxon>Craniata</taxon>
        <taxon>Vertebrata</taxon>
        <taxon>Euteleostomi</taxon>
        <taxon>Actinopterygii</taxon>
        <taxon>Neopterygii</taxon>
        <taxon>Teleostei</taxon>
        <taxon>Neoteleostei</taxon>
        <taxon>Acanthomorphata</taxon>
        <taxon>Carangaria</taxon>
        <taxon>Pleuronectiformes</taxon>
        <taxon>Pleuronectoidei</taxon>
        <taxon>Pleuronectidae</taxon>
        <taxon>Pleuronectes</taxon>
    </lineage>
</organism>
<protein>
    <submittedName>
        <fullName evidence="2">Uncharacterized protein</fullName>
    </submittedName>
</protein>